<dbReference type="AlphaFoldDB" id="A0A6J4KLW7"/>
<organism evidence="1">
    <name type="scientific">uncultured Lysobacter sp</name>
    <dbReference type="NCBI Taxonomy" id="271060"/>
    <lineage>
        <taxon>Bacteria</taxon>
        <taxon>Pseudomonadati</taxon>
        <taxon>Pseudomonadota</taxon>
        <taxon>Gammaproteobacteria</taxon>
        <taxon>Lysobacterales</taxon>
        <taxon>Lysobacteraceae</taxon>
        <taxon>Lysobacter</taxon>
        <taxon>environmental samples</taxon>
    </lineage>
</organism>
<evidence type="ECO:0000313" key="1">
    <source>
        <dbReference type="EMBL" id="CAA9308779.1"/>
    </source>
</evidence>
<sequence length="32" mass="3455">MELRRLREQAEARRLAAASADTSAAGSAELPR</sequence>
<reference evidence="1" key="1">
    <citation type="submission" date="2020-02" db="EMBL/GenBank/DDBJ databases">
        <authorList>
            <person name="Meier V. D."/>
        </authorList>
    </citation>
    <scope>NUCLEOTIDE SEQUENCE</scope>
    <source>
        <strain evidence="1">AVDCRST_MAG71</strain>
    </source>
</reference>
<accession>A0A6J4KLW7</accession>
<protein>
    <submittedName>
        <fullName evidence="1">Uncharacterized protein</fullName>
    </submittedName>
</protein>
<name>A0A6J4KLW7_9GAMM</name>
<gene>
    <name evidence="1" type="ORF">AVDCRST_MAG71-551</name>
</gene>
<dbReference type="EMBL" id="CADCUA010000161">
    <property type="protein sequence ID" value="CAA9308779.1"/>
    <property type="molecule type" value="Genomic_DNA"/>
</dbReference>
<proteinExistence type="predicted"/>